<dbReference type="Pfam" id="PF14499">
    <property type="entry name" value="DUF4437"/>
    <property type="match status" value="1"/>
</dbReference>
<dbReference type="SUPFAM" id="SSF51182">
    <property type="entry name" value="RmlC-like cupins"/>
    <property type="match status" value="2"/>
</dbReference>
<accession>A0A370HRI3</accession>
<evidence type="ECO:0000313" key="1">
    <source>
        <dbReference type="EMBL" id="RDI60561.1"/>
    </source>
</evidence>
<dbReference type="Gene3D" id="2.60.120.10">
    <property type="entry name" value="Jelly Rolls"/>
    <property type="match status" value="1"/>
</dbReference>
<dbReference type="EMBL" id="QQBC01000015">
    <property type="protein sequence ID" value="RDI60561.1"/>
    <property type="molecule type" value="Genomic_DNA"/>
</dbReference>
<protein>
    <submittedName>
        <fullName evidence="1">Uncharacterized protein DUF4437</fullName>
    </submittedName>
</protein>
<keyword evidence="2" id="KW-1185">Reference proteome</keyword>
<dbReference type="AlphaFoldDB" id="A0A370HRI3"/>
<name>A0A370HRI3_9NOCA</name>
<evidence type="ECO:0000313" key="2">
    <source>
        <dbReference type="Proteomes" id="UP000254869"/>
    </source>
</evidence>
<dbReference type="InterPro" id="IPR028013">
    <property type="entry name" value="DUF4437"/>
</dbReference>
<reference evidence="1 2" key="1">
    <citation type="submission" date="2018-07" db="EMBL/GenBank/DDBJ databases">
        <title>Genomic Encyclopedia of Type Strains, Phase IV (KMG-IV): sequencing the most valuable type-strain genomes for metagenomic binning, comparative biology and taxonomic classification.</title>
        <authorList>
            <person name="Goeker M."/>
        </authorList>
    </citation>
    <scope>NUCLEOTIDE SEQUENCE [LARGE SCALE GENOMIC DNA]</scope>
    <source>
        <strain evidence="1 2">DSM 44290</strain>
    </source>
</reference>
<dbReference type="Proteomes" id="UP000254869">
    <property type="component" value="Unassembled WGS sequence"/>
</dbReference>
<dbReference type="RefSeq" id="WP_068000893.1">
    <property type="nucleotide sequence ID" value="NZ_QQBC01000015.1"/>
</dbReference>
<dbReference type="InterPro" id="IPR014710">
    <property type="entry name" value="RmlC-like_jellyroll"/>
</dbReference>
<comment type="caution">
    <text evidence="1">The sequence shown here is derived from an EMBL/GenBank/DDBJ whole genome shotgun (WGS) entry which is preliminary data.</text>
</comment>
<organism evidence="1 2">
    <name type="scientific">Nocardia pseudobrasiliensis</name>
    <dbReference type="NCBI Taxonomy" id="45979"/>
    <lineage>
        <taxon>Bacteria</taxon>
        <taxon>Bacillati</taxon>
        <taxon>Actinomycetota</taxon>
        <taxon>Actinomycetes</taxon>
        <taxon>Mycobacteriales</taxon>
        <taxon>Nocardiaceae</taxon>
        <taxon>Nocardia</taxon>
    </lineage>
</organism>
<sequence length="297" mass="33769">MRPHVELIDERDLIWHLAEFEHATGTAEQRNLSYDEEDGSASLKIRFTGDWSRPAGVHQADTEWFVLSGRVTIGATELGPEGFWHAPKGVLTPPISVAAGTEVLLFREHGDWHFERADSDRAFVRADQKLTVLDSAAMPWIDVEDGSPMRFDLGGTPVPGLYIKLLHRDQQTGFYTRLIRAKPGWREEPLAHHPCSEEAYCLAGGFDYNYGKMWPGTYFWRPARIRHGDFTAHPEQGCTWIVRSDADLVDWYTDNPRVAMTGEPTNWGPDFPQTLTPRLLEPVRSRSIGPWPDPTYQ</sequence>
<gene>
    <name evidence="1" type="ORF">DFR76_115191</name>
</gene>
<dbReference type="InterPro" id="IPR011051">
    <property type="entry name" value="RmlC_Cupin_sf"/>
</dbReference>
<dbReference type="STRING" id="1210086.GCA_001613105_04488"/>
<proteinExistence type="predicted"/>